<dbReference type="AlphaFoldDB" id="A0A392WD90"/>
<feature type="region of interest" description="Disordered" evidence="1">
    <location>
        <begin position="1"/>
        <end position="54"/>
    </location>
</feature>
<evidence type="ECO:0000313" key="3">
    <source>
        <dbReference type="Proteomes" id="UP000265520"/>
    </source>
</evidence>
<organism evidence="2 3">
    <name type="scientific">Trifolium medium</name>
    <dbReference type="NCBI Taxonomy" id="97028"/>
    <lineage>
        <taxon>Eukaryota</taxon>
        <taxon>Viridiplantae</taxon>
        <taxon>Streptophyta</taxon>
        <taxon>Embryophyta</taxon>
        <taxon>Tracheophyta</taxon>
        <taxon>Spermatophyta</taxon>
        <taxon>Magnoliopsida</taxon>
        <taxon>eudicotyledons</taxon>
        <taxon>Gunneridae</taxon>
        <taxon>Pentapetalae</taxon>
        <taxon>rosids</taxon>
        <taxon>fabids</taxon>
        <taxon>Fabales</taxon>
        <taxon>Fabaceae</taxon>
        <taxon>Papilionoideae</taxon>
        <taxon>50 kb inversion clade</taxon>
        <taxon>NPAAA clade</taxon>
        <taxon>Hologalegina</taxon>
        <taxon>IRL clade</taxon>
        <taxon>Trifolieae</taxon>
        <taxon>Trifolium</taxon>
    </lineage>
</organism>
<dbReference type="Proteomes" id="UP000265520">
    <property type="component" value="Unassembled WGS sequence"/>
</dbReference>
<sequence length="54" mass="6521">MCQNQYNKMEDDEEDLLETKHKEQLERIKKLQEEEGLQKAKQSEEQKTQAARLE</sequence>
<accession>A0A392WD90</accession>
<keyword evidence="3" id="KW-1185">Reference proteome</keyword>
<proteinExistence type="predicted"/>
<evidence type="ECO:0000313" key="2">
    <source>
        <dbReference type="EMBL" id="MCI97642.1"/>
    </source>
</evidence>
<name>A0A392WD90_9FABA</name>
<protein>
    <submittedName>
        <fullName evidence="2">Uncharacterized protein</fullName>
    </submittedName>
</protein>
<dbReference type="EMBL" id="LXQA011450078">
    <property type="protein sequence ID" value="MCI97642.1"/>
    <property type="molecule type" value="Genomic_DNA"/>
</dbReference>
<reference evidence="2 3" key="1">
    <citation type="journal article" date="2018" name="Front. Plant Sci.">
        <title>Red Clover (Trifolium pratense) and Zigzag Clover (T. medium) - A Picture of Genomic Similarities and Differences.</title>
        <authorList>
            <person name="Dluhosova J."/>
            <person name="Istvanek J."/>
            <person name="Nedelnik J."/>
            <person name="Repkova J."/>
        </authorList>
    </citation>
    <scope>NUCLEOTIDE SEQUENCE [LARGE SCALE GENOMIC DNA]</scope>
    <source>
        <strain evidence="3">cv. 10/8</strain>
        <tissue evidence="2">Leaf</tissue>
    </source>
</reference>
<feature type="compositionally biased region" description="Basic and acidic residues" evidence="1">
    <location>
        <begin position="17"/>
        <end position="54"/>
    </location>
</feature>
<feature type="non-terminal residue" evidence="2">
    <location>
        <position position="54"/>
    </location>
</feature>
<comment type="caution">
    <text evidence="2">The sequence shown here is derived from an EMBL/GenBank/DDBJ whole genome shotgun (WGS) entry which is preliminary data.</text>
</comment>
<evidence type="ECO:0000256" key="1">
    <source>
        <dbReference type="SAM" id="MobiDB-lite"/>
    </source>
</evidence>